<dbReference type="Gene3D" id="2.20.28.120">
    <property type="entry name" value="Ribosomal protein L33"/>
    <property type="match status" value="1"/>
</dbReference>
<dbReference type="GO" id="GO:0006412">
    <property type="term" value="P:translation"/>
    <property type="evidence" value="ECO:0007669"/>
    <property type="project" value="InterPro"/>
</dbReference>
<evidence type="ECO:0000313" key="6">
    <source>
        <dbReference type="EMBL" id="NMC61563.1"/>
    </source>
</evidence>
<dbReference type="PANTHER" id="PTHR15238:SF1">
    <property type="entry name" value="LARGE RIBOSOMAL SUBUNIT PROTEIN BL33M"/>
    <property type="match status" value="1"/>
</dbReference>
<keyword evidence="3" id="KW-0687">Ribonucleoprotein</keyword>
<dbReference type="NCBIfam" id="NF001860">
    <property type="entry name" value="PRK00595.1"/>
    <property type="match status" value="1"/>
</dbReference>
<evidence type="ECO:0000256" key="4">
    <source>
        <dbReference type="ARBA" id="ARBA00035176"/>
    </source>
</evidence>
<comment type="similarity">
    <text evidence="1">Belongs to the bacterial ribosomal protein bL33 family.</text>
</comment>
<dbReference type="GO" id="GO:0003735">
    <property type="term" value="F:structural constituent of ribosome"/>
    <property type="evidence" value="ECO:0007669"/>
    <property type="project" value="InterPro"/>
</dbReference>
<dbReference type="Pfam" id="PF00471">
    <property type="entry name" value="Ribosomal_L33"/>
    <property type="match status" value="1"/>
</dbReference>
<dbReference type="NCBIfam" id="TIGR01023">
    <property type="entry name" value="rpmG_bact"/>
    <property type="match status" value="1"/>
</dbReference>
<proteinExistence type="inferred from homology"/>
<dbReference type="PANTHER" id="PTHR15238">
    <property type="entry name" value="54S RIBOSOMAL PROTEIN L39, MITOCHONDRIAL"/>
    <property type="match status" value="1"/>
</dbReference>
<keyword evidence="2 6" id="KW-0689">Ribosomal protein</keyword>
<evidence type="ECO:0000256" key="3">
    <source>
        <dbReference type="ARBA" id="ARBA00023274"/>
    </source>
</evidence>
<evidence type="ECO:0000313" key="7">
    <source>
        <dbReference type="Proteomes" id="UP000524246"/>
    </source>
</evidence>
<accession>A0A7X9FPL9</accession>
<reference evidence="6 7" key="1">
    <citation type="journal article" date="2020" name="Biotechnol. Biofuels">
        <title>New insights from the biogas microbiome by comprehensive genome-resolved metagenomics of nearly 1600 species originating from multiple anaerobic digesters.</title>
        <authorList>
            <person name="Campanaro S."/>
            <person name="Treu L."/>
            <person name="Rodriguez-R L.M."/>
            <person name="Kovalovszki A."/>
            <person name="Ziels R.M."/>
            <person name="Maus I."/>
            <person name="Zhu X."/>
            <person name="Kougias P.G."/>
            <person name="Basile A."/>
            <person name="Luo G."/>
            <person name="Schluter A."/>
            <person name="Konstantinidis K.T."/>
            <person name="Angelidaki I."/>
        </authorList>
    </citation>
    <scope>NUCLEOTIDE SEQUENCE [LARGE SCALE GENOMIC DNA]</scope>
    <source>
        <strain evidence="6">AS27yjCOA_65</strain>
    </source>
</reference>
<keyword evidence="5" id="KW-0175">Coiled coil</keyword>
<protein>
    <recommendedName>
        <fullName evidence="4">Large ribosomal subunit protein bL33</fullName>
    </recommendedName>
</protein>
<dbReference type="Proteomes" id="UP000524246">
    <property type="component" value="Unassembled WGS sequence"/>
</dbReference>
<dbReference type="SUPFAM" id="SSF57829">
    <property type="entry name" value="Zn-binding ribosomal proteins"/>
    <property type="match status" value="1"/>
</dbReference>
<organism evidence="6 7">
    <name type="scientific">SAR324 cluster bacterium</name>
    <dbReference type="NCBI Taxonomy" id="2024889"/>
    <lineage>
        <taxon>Bacteria</taxon>
        <taxon>Deltaproteobacteria</taxon>
        <taxon>SAR324 cluster</taxon>
    </lineage>
</organism>
<dbReference type="AlphaFoldDB" id="A0A7X9FPL9"/>
<evidence type="ECO:0000256" key="5">
    <source>
        <dbReference type="SAM" id="Coils"/>
    </source>
</evidence>
<dbReference type="InterPro" id="IPR011332">
    <property type="entry name" value="Ribosomal_zn-bd"/>
</dbReference>
<name>A0A7X9FPL9_9DELT</name>
<dbReference type="InterPro" id="IPR038584">
    <property type="entry name" value="Ribosomal_bL33_sf"/>
</dbReference>
<evidence type="ECO:0000256" key="1">
    <source>
        <dbReference type="ARBA" id="ARBA00007596"/>
    </source>
</evidence>
<sequence>MAKAQKETTFLVSSEKTGYFYTNRKNKKKNKGEKKLALKKYDPVARKHVEFAEKKLSKLKVKYQRTEGEAAEASSKSAK</sequence>
<comment type="caution">
    <text evidence="6">The sequence shown here is derived from an EMBL/GenBank/DDBJ whole genome shotgun (WGS) entry which is preliminary data.</text>
</comment>
<dbReference type="InterPro" id="IPR001705">
    <property type="entry name" value="Ribosomal_bL33"/>
</dbReference>
<feature type="coiled-coil region" evidence="5">
    <location>
        <begin position="49"/>
        <end position="76"/>
    </location>
</feature>
<evidence type="ECO:0000256" key="2">
    <source>
        <dbReference type="ARBA" id="ARBA00022980"/>
    </source>
</evidence>
<dbReference type="GO" id="GO:0022625">
    <property type="term" value="C:cytosolic large ribosomal subunit"/>
    <property type="evidence" value="ECO:0007669"/>
    <property type="project" value="TreeGrafter"/>
</dbReference>
<dbReference type="EMBL" id="JAAZON010000007">
    <property type="protein sequence ID" value="NMC61563.1"/>
    <property type="molecule type" value="Genomic_DNA"/>
</dbReference>
<gene>
    <name evidence="6" type="primary">rpmG</name>
    <name evidence="6" type="ORF">GYA55_00190</name>
</gene>